<keyword evidence="2" id="KW-1185">Reference proteome</keyword>
<evidence type="ECO:0000313" key="2">
    <source>
        <dbReference type="Proteomes" id="UP000610594"/>
    </source>
</evidence>
<organism evidence="1 2">
    <name type="scientific">Massilia genomosp. 1</name>
    <dbReference type="NCBI Taxonomy" id="2609280"/>
    <lineage>
        <taxon>Bacteria</taxon>
        <taxon>Pseudomonadati</taxon>
        <taxon>Pseudomonadota</taxon>
        <taxon>Betaproteobacteria</taxon>
        <taxon>Burkholderiales</taxon>
        <taxon>Oxalobacteraceae</taxon>
        <taxon>Telluria group</taxon>
        <taxon>Massilia</taxon>
    </lineage>
</organism>
<gene>
    <name evidence="1" type="ORF">F1735_32225</name>
</gene>
<evidence type="ECO:0000313" key="1">
    <source>
        <dbReference type="EMBL" id="NHZ66893.1"/>
    </source>
</evidence>
<name>A0ABX0MW16_9BURK</name>
<proteinExistence type="predicted"/>
<sequence>MSTQSAAQLNLPVPEVPIENASSHQARNVLMGLFDSTSTTSKAYLVNVARSLAVADTIAALSATMPRRNGNCG</sequence>
<dbReference type="EMBL" id="WHJF01000189">
    <property type="protein sequence ID" value="NHZ66893.1"/>
    <property type="molecule type" value="Genomic_DNA"/>
</dbReference>
<reference evidence="1 2" key="1">
    <citation type="submission" date="2019-10" db="EMBL/GenBank/DDBJ databases">
        <title>Taxonomy of Antarctic Massilia spp.: description of Massilia rubra sp. nov., Massilia aquatica sp. nov., Massilia mucilaginosa sp. nov., Massilia frigida sp. nov. isolated from streams, lakes and regoliths.</title>
        <authorList>
            <person name="Holochova P."/>
            <person name="Sedlacek I."/>
            <person name="Kralova S."/>
            <person name="Maslanova I."/>
            <person name="Busse H.-J."/>
            <person name="Stankova E."/>
            <person name="Vrbovska V."/>
            <person name="Kovarovic V."/>
            <person name="Bartak M."/>
            <person name="Svec P."/>
            <person name="Pantucek R."/>
        </authorList>
    </citation>
    <scope>NUCLEOTIDE SEQUENCE [LARGE SCALE GENOMIC DNA]</scope>
    <source>
        <strain evidence="1 2">CCM 8694</strain>
    </source>
</reference>
<protein>
    <submittedName>
        <fullName evidence="1">Uncharacterized protein</fullName>
    </submittedName>
</protein>
<dbReference type="RefSeq" id="WP_166899342.1">
    <property type="nucleotide sequence ID" value="NZ_WHJF01000189.1"/>
</dbReference>
<dbReference type="Proteomes" id="UP000610594">
    <property type="component" value="Unassembled WGS sequence"/>
</dbReference>
<comment type="caution">
    <text evidence="1">The sequence shown here is derived from an EMBL/GenBank/DDBJ whole genome shotgun (WGS) entry which is preliminary data.</text>
</comment>
<accession>A0ABX0MW16</accession>